<protein>
    <recommendedName>
        <fullName evidence="2">diacetyl reductase [(S)-acetoin forming]</fullName>
        <ecNumber evidence="2">1.1.1.304</ecNumber>
    </recommendedName>
</protein>
<dbReference type="NCBIfam" id="TIGR02415">
    <property type="entry name" value="23BDH"/>
    <property type="match status" value="1"/>
</dbReference>
<evidence type="ECO:0000256" key="3">
    <source>
        <dbReference type="ARBA" id="ARBA00023002"/>
    </source>
</evidence>
<dbReference type="Pfam" id="PF00106">
    <property type="entry name" value="adh_short"/>
    <property type="match status" value="1"/>
</dbReference>
<dbReference type="GO" id="GO:0052588">
    <property type="term" value="F:diacetyl reductase ((S)-acetoin forming) (NAD+) activity"/>
    <property type="evidence" value="ECO:0007669"/>
    <property type="project" value="UniProtKB-EC"/>
</dbReference>
<dbReference type="Proteomes" id="UP000198906">
    <property type="component" value="Unassembled WGS sequence"/>
</dbReference>
<keyword evidence="4 7" id="KW-0520">NAD</keyword>
<sequence>MGIQGKVAVVTGAGRGIGRAIALRLADDGADVAVNDVRAEGAEAVAEEIRARGRRAVAVPADVSDRDTVFGMMAKVADDLGRVDVMVSNAGMAQIKPLTEVTSQDLEPLFRLNVFGVLYCMQAAVAQMQKQGSGGKIINAASIAGHSAFDYLGAYSATKFAVIGITQAAAKELAQFGITVNSYCPGIVGTDMWEAIDQKLSGYLGLEQGEALKKYAGGIPLGRVETPEDVAAFVSYLAGPDSDYMTGQSVVIDGGLVMR</sequence>
<dbReference type="InterPro" id="IPR014007">
    <property type="entry name" value="23BDH"/>
</dbReference>
<dbReference type="PRINTS" id="PR00081">
    <property type="entry name" value="GDHRDH"/>
</dbReference>
<dbReference type="GO" id="GO:0045150">
    <property type="term" value="P:acetoin catabolic process"/>
    <property type="evidence" value="ECO:0007669"/>
    <property type="project" value="InterPro"/>
</dbReference>
<feature type="binding site" evidence="7">
    <location>
        <position position="89"/>
    </location>
    <ligand>
        <name>NAD(+)</name>
        <dbReference type="ChEBI" id="CHEBI:57540"/>
    </ligand>
</feature>
<evidence type="ECO:0000256" key="4">
    <source>
        <dbReference type="ARBA" id="ARBA00023027"/>
    </source>
</evidence>
<dbReference type="InterPro" id="IPR002347">
    <property type="entry name" value="SDR_fam"/>
</dbReference>
<dbReference type="PANTHER" id="PTHR42879">
    <property type="entry name" value="3-OXOACYL-(ACYL-CARRIER-PROTEIN) REDUCTASE"/>
    <property type="match status" value="1"/>
</dbReference>
<gene>
    <name evidence="9" type="ORF">GA0074694_3450</name>
</gene>
<dbReference type="PROSITE" id="PS00061">
    <property type="entry name" value="ADH_SHORT"/>
    <property type="match status" value="1"/>
</dbReference>
<feature type="active site" description="Proton acceptor" evidence="6">
    <location>
        <position position="155"/>
    </location>
</feature>
<dbReference type="AlphaFoldDB" id="A0A1C6RZV4"/>
<dbReference type="EC" id="1.1.1.304" evidence="2"/>
<dbReference type="FunFam" id="3.40.50.720:FF:000084">
    <property type="entry name" value="Short-chain dehydrogenase reductase"/>
    <property type="match status" value="1"/>
</dbReference>
<evidence type="ECO:0000256" key="5">
    <source>
        <dbReference type="ARBA" id="ARBA00047315"/>
    </source>
</evidence>
<accession>A0A1C6RZV4</accession>
<dbReference type="Gene3D" id="3.40.50.720">
    <property type="entry name" value="NAD(P)-binding Rossmann-like Domain"/>
    <property type="match status" value="1"/>
</dbReference>
<feature type="binding site" evidence="7">
    <location>
        <begin position="62"/>
        <end position="63"/>
    </location>
    <ligand>
        <name>NAD(+)</name>
        <dbReference type="ChEBI" id="CHEBI:57540"/>
    </ligand>
</feature>
<feature type="binding site" evidence="7">
    <location>
        <position position="155"/>
    </location>
    <ligand>
        <name>NAD(+)</name>
        <dbReference type="ChEBI" id="CHEBI:57540"/>
    </ligand>
</feature>
<evidence type="ECO:0000256" key="6">
    <source>
        <dbReference type="PIRSR" id="PIRSR614007-1"/>
    </source>
</evidence>
<evidence type="ECO:0000256" key="1">
    <source>
        <dbReference type="ARBA" id="ARBA00006484"/>
    </source>
</evidence>
<feature type="binding site" evidence="7">
    <location>
        <position position="159"/>
    </location>
    <ligand>
        <name>NAD(+)</name>
        <dbReference type="ChEBI" id="CHEBI:57540"/>
    </ligand>
</feature>
<dbReference type="SUPFAM" id="SSF51735">
    <property type="entry name" value="NAD(P)-binding Rossmann-fold domains"/>
    <property type="match status" value="1"/>
</dbReference>
<dbReference type="PRINTS" id="PR00080">
    <property type="entry name" value="SDRFAMILY"/>
</dbReference>
<comment type="similarity">
    <text evidence="1 8">Belongs to the short-chain dehydrogenases/reductases (SDR) family.</text>
</comment>
<dbReference type="EMBL" id="FMHU01000002">
    <property type="protein sequence ID" value="SCL22747.1"/>
    <property type="molecule type" value="Genomic_DNA"/>
</dbReference>
<dbReference type="InterPro" id="IPR020904">
    <property type="entry name" value="Sc_DH/Rdtase_CS"/>
</dbReference>
<dbReference type="InterPro" id="IPR050259">
    <property type="entry name" value="SDR"/>
</dbReference>
<evidence type="ECO:0000313" key="10">
    <source>
        <dbReference type="Proteomes" id="UP000198906"/>
    </source>
</evidence>
<dbReference type="RefSeq" id="WP_091459595.1">
    <property type="nucleotide sequence ID" value="NZ_FMHU01000002.1"/>
</dbReference>
<evidence type="ECO:0000313" key="9">
    <source>
        <dbReference type="EMBL" id="SCL22747.1"/>
    </source>
</evidence>
<dbReference type="GO" id="GO:0032787">
    <property type="term" value="P:monocarboxylic acid metabolic process"/>
    <property type="evidence" value="ECO:0007669"/>
    <property type="project" value="UniProtKB-ARBA"/>
</dbReference>
<proteinExistence type="inferred from homology"/>
<dbReference type="InterPro" id="IPR036291">
    <property type="entry name" value="NAD(P)-bd_dom_sf"/>
</dbReference>
<name>A0A1C6RZV4_9ACTN</name>
<dbReference type="NCBIfam" id="NF005559">
    <property type="entry name" value="PRK07231.1"/>
    <property type="match status" value="1"/>
</dbReference>
<feature type="binding site" evidence="7">
    <location>
        <begin position="185"/>
        <end position="190"/>
    </location>
    <ligand>
        <name>NAD(+)</name>
        <dbReference type="ChEBI" id="CHEBI:57540"/>
    </ligand>
</feature>
<evidence type="ECO:0000256" key="8">
    <source>
        <dbReference type="RuleBase" id="RU000363"/>
    </source>
</evidence>
<feature type="binding site" evidence="7">
    <location>
        <position position="36"/>
    </location>
    <ligand>
        <name>NAD(+)</name>
        <dbReference type="ChEBI" id="CHEBI:57540"/>
    </ligand>
</feature>
<dbReference type="PANTHER" id="PTHR42879:SF2">
    <property type="entry name" value="3-OXOACYL-[ACYL-CARRIER-PROTEIN] REDUCTASE FABG"/>
    <property type="match status" value="1"/>
</dbReference>
<organism evidence="9 10">
    <name type="scientific">Micromonospora inyonensis</name>
    <dbReference type="NCBI Taxonomy" id="47866"/>
    <lineage>
        <taxon>Bacteria</taxon>
        <taxon>Bacillati</taxon>
        <taxon>Actinomycetota</taxon>
        <taxon>Actinomycetes</taxon>
        <taxon>Micromonosporales</taxon>
        <taxon>Micromonosporaceae</taxon>
        <taxon>Micromonospora</taxon>
    </lineage>
</organism>
<reference evidence="10" key="1">
    <citation type="submission" date="2016-06" db="EMBL/GenBank/DDBJ databases">
        <authorList>
            <person name="Varghese N."/>
        </authorList>
    </citation>
    <scope>NUCLEOTIDE SEQUENCE [LARGE SCALE GENOMIC DNA]</scope>
    <source>
        <strain evidence="10">DSM 46123</strain>
    </source>
</reference>
<dbReference type="STRING" id="47866.GA0074694_3450"/>
<evidence type="ECO:0000256" key="7">
    <source>
        <dbReference type="PIRSR" id="PIRSR614007-2"/>
    </source>
</evidence>
<evidence type="ECO:0000256" key="2">
    <source>
        <dbReference type="ARBA" id="ARBA00012848"/>
    </source>
</evidence>
<comment type="catalytic activity">
    <reaction evidence="5">
        <text>(S)-acetoin + NAD(+) = diacetyl + NADH + H(+)</text>
        <dbReference type="Rhea" id="RHEA:27286"/>
        <dbReference type="ChEBI" id="CHEBI:15378"/>
        <dbReference type="ChEBI" id="CHEBI:15687"/>
        <dbReference type="ChEBI" id="CHEBI:16583"/>
        <dbReference type="ChEBI" id="CHEBI:57540"/>
        <dbReference type="ChEBI" id="CHEBI:57945"/>
        <dbReference type="EC" id="1.1.1.304"/>
    </reaction>
</comment>
<keyword evidence="10" id="KW-1185">Reference proteome</keyword>
<keyword evidence="3" id="KW-0560">Oxidoreductase</keyword>